<keyword evidence="3" id="KW-1185">Reference proteome</keyword>
<feature type="coiled-coil region" evidence="1">
    <location>
        <begin position="138"/>
        <end position="165"/>
    </location>
</feature>
<proteinExistence type="predicted"/>
<protein>
    <submittedName>
        <fullName evidence="2">Uncharacterized protein</fullName>
    </submittedName>
</protein>
<accession>A0AAU9IN29</accession>
<evidence type="ECO:0000313" key="3">
    <source>
        <dbReference type="Proteomes" id="UP001162131"/>
    </source>
</evidence>
<name>A0AAU9IN29_9CILI</name>
<organism evidence="2 3">
    <name type="scientific">Blepharisma stoltei</name>
    <dbReference type="NCBI Taxonomy" id="1481888"/>
    <lineage>
        <taxon>Eukaryota</taxon>
        <taxon>Sar</taxon>
        <taxon>Alveolata</taxon>
        <taxon>Ciliophora</taxon>
        <taxon>Postciliodesmatophora</taxon>
        <taxon>Heterotrichea</taxon>
        <taxon>Heterotrichida</taxon>
        <taxon>Blepharismidae</taxon>
        <taxon>Blepharisma</taxon>
    </lineage>
</organism>
<dbReference type="EMBL" id="CAJZBQ010000010">
    <property type="protein sequence ID" value="CAG9313179.1"/>
    <property type="molecule type" value="Genomic_DNA"/>
</dbReference>
<reference evidence="2" key="1">
    <citation type="submission" date="2021-09" db="EMBL/GenBank/DDBJ databases">
        <authorList>
            <consortium name="AG Swart"/>
            <person name="Singh M."/>
            <person name="Singh A."/>
            <person name="Seah K."/>
            <person name="Emmerich C."/>
        </authorList>
    </citation>
    <scope>NUCLEOTIDE SEQUENCE</scope>
    <source>
        <strain evidence="2">ATCC30299</strain>
    </source>
</reference>
<dbReference type="PANTHER" id="PTHR40131">
    <property type="entry name" value="C1Q DOMAIN-CONTAINING PROTEIN"/>
    <property type="match status" value="1"/>
</dbReference>
<evidence type="ECO:0000313" key="2">
    <source>
        <dbReference type="EMBL" id="CAG9313179.1"/>
    </source>
</evidence>
<dbReference type="Proteomes" id="UP001162131">
    <property type="component" value="Unassembled WGS sequence"/>
</dbReference>
<feature type="coiled-coil region" evidence="1">
    <location>
        <begin position="443"/>
        <end position="515"/>
    </location>
</feature>
<gene>
    <name evidence="2" type="ORF">BSTOLATCC_MIC8454</name>
</gene>
<comment type="caution">
    <text evidence="2">The sequence shown here is derived from an EMBL/GenBank/DDBJ whole genome shotgun (WGS) entry which is preliminary data.</text>
</comment>
<sequence>MSSPARDYPLSRSRIETETYSPMIVDDLLSGLNEWRSVQDIIRLTFKALSDVVKSQGGSIKDLELQMPSKASKAELNSGLAMKANISDISRTFSELRSSLDSKATIDDVYPLVEDKVSRSDLQYLLGNKVSYEELRTALEAKADLREIQSEVRALRAAMEEMHEETYRKLQQCANVRDIQNIEKQLEIKANISDVNEALQEKANKESVANALHRKANRVDIDALLSKKAELIELKNLERVVDTKADISNFDLLAREVELKGDRAEITKYITYELSKKAEKTDIDGVLGSLNSSKKDTESKTSQKFLEVEQYLSNLKVEYDKMQASISAALARKSDVRDFEKLSQLVGKKSDSENVGAALGSLKAEVLDLINGLQSQLKYESRRIEEYFTDKTEKLGMNGKILEEEIGKVKAISQTSSSQGKADLDESMKYVQNVLASIKNEDIKVLRHEIAAVQRDVEELHARKSDKAETLKYLESKADIKQLQESLDKLYKESIREIRDNKDEVTNLILRKERDLAASIDKKASLGDVNSFVYEKSENLLQKIKSEDLESLKTYSRSQGIDLDSKIRDLQKVIDHISKEFVARSNIKEIYSLLDLKANSDEVNKIIQGIHRELDLKAANDDLNVHINEQSILNELLCAENCVARWIWKSGDLRAGNSIPWEIQSVNTCPDNFLWEKEKTSVLTIAPGLYEVIYGFFSRVRPIVQLLVNGQPVLTECQNEGKIWGRHPDGNIIGYTIKDFIALPARARISIVYSGDLEVEGFLGLRKL</sequence>
<dbReference type="PANTHER" id="PTHR40131:SF1">
    <property type="entry name" value="C1Q DOMAIN-CONTAINING PROTEIN"/>
    <property type="match status" value="1"/>
</dbReference>
<keyword evidence="1" id="KW-0175">Coiled coil</keyword>
<dbReference type="AlphaFoldDB" id="A0AAU9IN29"/>
<evidence type="ECO:0000256" key="1">
    <source>
        <dbReference type="SAM" id="Coils"/>
    </source>
</evidence>